<protein>
    <submittedName>
        <fullName evidence="7">PQ-loop repeat family protein</fullName>
    </submittedName>
</protein>
<dbReference type="Gene3D" id="1.20.1280.290">
    <property type="match status" value="1"/>
</dbReference>
<evidence type="ECO:0000313" key="8">
    <source>
        <dbReference type="Proteomes" id="UP001055439"/>
    </source>
</evidence>
<dbReference type="PANTHER" id="PTHR16201:SF45">
    <property type="entry name" value="PQ-LOOP REPEAT FAMILY PROTEIN _ TRANSMEMBRANE FAMILY PROTEIN"/>
    <property type="match status" value="1"/>
</dbReference>
<dbReference type="GO" id="GO:0098852">
    <property type="term" value="C:lytic vacuole membrane"/>
    <property type="evidence" value="ECO:0007669"/>
    <property type="project" value="UniProtKB-ARBA"/>
</dbReference>
<accession>A0A9E7FGP3</accession>
<name>A0A9E7FGP3_9LILI</name>
<keyword evidence="2 6" id="KW-0812">Transmembrane</keyword>
<feature type="transmembrane region" description="Helical" evidence="6">
    <location>
        <begin position="394"/>
        <end position="422"/>
    </location>
</feature>
<feature type="transmembrane region" description="Helical" evidence="6">
    <location>
        <begin position="98"/>
        <end position="118"/>
    </location>
</feature>
<comment type="subcellular location">
    <subcellularLocation>
        <location evidence="1">Membrane</location>
        <topology evidence="1">Multi-pass membrane protein</topology>
    </subcellularLocation>
</comment>
<keyword evidence="8" id="KW-1185">Reference proteome</keyword>
<organism evidence="7 8">
    <name type="scientific">Musa troglodytarum</name>
    <name type="common">fe'i banana</name>
    <dbReference type="NCBI Taxonomy" id="320322"/>
    <lineage>
        <taxon>Eukaryota</taxon>
        <taxon>Viridiplantae</taxon>
        <taxon>Streptophyta</taxon>
        <taxon>Embryophyta</taxon>
        <taxon>Tracheophyta</taxon>
        <taxon>Spermatophyta</taxon>
        <taxon>Magnoliopsida</taxon>
        <taxon>Liliopsida</taxon>
        <taxon>Zingiberales</taxon>
        <taxon>Musaceae</taxon>
        <taxon>Musa</taxon>
    </lineage>
</organism>
<dbReference type="OrthoDB" id="8048523at2759"/>
<proteinExistence type="predicted"/>
<dbReference type="SMART" id="SM00679">
    <property type="entry name" value="CTNS"/>
    <property type="match status" value="1"/>
</dbReference>
<dbReference type="Proteomes" id="UP001055439">
    <property type="component" value="Chromosome 4"/>
</dbReference>
<evidence type="ECO:0000256" key="5">
    <source>
        <dbReference type="SAM" id="MobiDB-lite"/>
    </source>
</evidence>
<keyword evidence="3 6" id="KW-1133">Transmembrane helix</keyword>
<gene>
    <name evidence="7" type="ORF">MUK42_08461</name>
</gene>
<dbReference type="PANTHER" id="PTHR16201">
    <property type="entry name" value="SEVEN TRANSMEMBRANE PROTEIN 1-RELATED"/>
    <property type="match status" value="1"/>
</dbReference>
<dbReference type="GO" id="GO:0015174">
    <property type="term" value="F:basic amino acid transmembrane transporter activity"/>
    <property type="evidence" value="ECO:0007669"/>
    <property type="project" value="UniProtKB-ARBA"/>
</dbReference>
<evidence type="ECO:0000256" key="3">
    <source>
        <dbReference type="ARBA" id="ARBA00022989"/>
    </source>
</evidence>
<evidence type="ECO:0000256" key="4">
    <source>
        <dbReference type="ARBA" id="ARBA00023136"/>
    </source>
</evidence>
<dbReference type="InterPro" id="IPR051415">
    <property type="entry name" value="LAAT-1"/>
</dbReference>
<evidence type="ECO:0000313" key="7">
    <source>
        <dbReference type="EMBL" id="URD95574.1"/>
    </source>
</evidence>
<evidence type="ECO:0000256" key="2">
    <source>
        <dbReference type="ARBA" id="ARBA00022692"/>
    </source>
</evidence>
<keyword evidence="4 6" id="KW-0472">Membrane</keyword>
<evidence type="ECO:0000256" key="6">
    <source>
        <dbReference type="SAM" id="Phobius"/>
    </source>
</evidence>
<dbReference type="EMBL" id="CP097506">
    <property type="protein sequence ID" value="URD95574.1"/>
    <property type="molecule type" value="Genomic_DNA"/>
</dbReference>
<feature type="transmembrane region" description="Helical" evidence="6">
    <location>
        <begin position="70"/>
        <end position="92"/>
    </location>
</feature>
<feature type="region of interest" description="Disordered" evidence="5">
    <location>
        <begin position="193"/>
        <end position="223"/>
    </location>
</feature>
<dbReference type="FunFam" id="1.20.1280.290:FF:000009">
    <property type="entry name" value="PQ loop repeat family protein"/>
    <property type="match status" value="1"/>
</dbReference>
<dbReference type="AlphaFoldDB" id="A0A9E7FGP3"/>
<sequence>MAKSLAWASCGEEERACVGWIERYFNDCVCSVRGELSFGLGMISLFCWGIAEVPQIITNFHNKSGHGVSLAFLLTWVVGDIFNLVGCLLEPVTLPTQFYTALLYAAVTVVLVLQILYYDYWLRCCKSIGFAAQLEVEEDSCKHLNPNSEDHSHPVPALTASRTASPRADVCYTSARSLASSATPPYISSYLGPARSGPSASGYMESSGSDDERSPRHRSWRSGMSNPSRILCRSVGYGTFAAASVTLPFQTKASMEVNNIGLTVGRIMECRFPRSIKLMLLLSVALQEGGIKSLEENPYGLLLGWVMAAIYMGGRLPQIYMNIKRIKSSYVHVCTHCQCNLCWKVSLSLSLFLSSSASPRQPLKEVFLLTIVFGCSILVRSIEWERIKANSPWLLDAIVCVLLDLFFLDHIFYQIIIQFVYYKFMHRRMTSNEDEHEDFMEVKETVL</sequence>
<dbReference type="Pfam" id="PF04193">
    <property type="entry name" value="PQ-loop"/>
    <property type="match status" value="2"/>
</dbReference>
<dbReference type="InterPro" id="IPR006603">
    <property type="entry name" value="PQ-loop_rpt"/>
</dbReference>
<evidence type="ECO:0000256" key="1">
    <source>
        <dbReference type="ARBA" id="ARBA00004141"/>
    </source>
</evidence>
<reference evidence="7" key="1">
    <citation type="submission" date="2022-05" db="EMBL/GenBank/DDBJ databases">
        <title>The Musa troglodytarum L. genome provides insights into the mechanism of non-climacteric behaviour and enrichment of carotenoids.</title>
        <authorList>
            <person name="Wang J."/>
        </authorList>
    </citation>
    <scope>NUCLEOTIDE SEQUENCE</scope>
    <source>
        <tissue evidence="7">Leaf</tissue>
    </source>
</reference>
<feature type="transmembrane region" description="Helical" evidence="6">
    <location>
        <begin position="366"/>
        <end position="382"/>
    </location>
</feature>